<proteinExistence type="predicted"/>
<dbReference type="InterPro" id="IPR041577">
    <property type="entry name" value="RT_RNaseH_2"/>
</dbReference>
<feature type="compositionally biased region" description="Acidic residues" evidence="1">
    <location>
        <begin position="8"/>
        <end position="21"/>
    </location>
</feature>
<evidence type="ECO:0000259" key="2">
    <source>
        <dbReference type="Pfam" id="PF17919"/>
    </source>
</evidence>
<organism evidence="3 4">
    <name type="scientific">Synchytrium endobioticum</name>
    <dbReference type="NCBI Taxonomy" id="286115"/>
    <lineage>
        <taxon>Eukaryota</taxon>
        <taxon>Fungi</taxon>
        <taxon>Fungi incertae sedis</taxon>
        <taxon>Chytridiomycota</taxon>
        <taxon>Chytridiomycota incertae sedis</taxon>
        <taxon>Chytridiomycetes</taxon>
        <taxon>Synchytriales</taxon>
        <taxon>Synchytriaceae</taxon>
        <taxon>Synchytrium</taxon>
    </lineage>
</organism>
<protein>
    <recommendedName>
        <fullName evidence="2">Reverse transcriptase/retrotransposon-derived protein RNase H-like domain-containing protein</fullName>
    </recommendedName>
</protein>
<dbReference type="AlphaFoldDB" id="A0A507DL64"/>
<dbReference type="InterPro" id="IPR043502">
    <property type="entry name" value="DNA/RNA_pol_sf"/>
</dbReference>
<dbReference type="VEuPathDB" id="FungiDB:SeMB42_g01718"/>
<reference evidence="3 4" key="1">
    <citation type="journal article" date="2019" name="Sci. Rep.">
        <title>Comparative genomics of chytrid fungi reveal insights into the obligate biotrophic and pathogenic lifestyle of Synchytrium endobioticum.</title>
        <authorList>
            <person name="van de Vossenberg B.T.L.H."/>
            <person name="Warris S."/>
            <person name="Nguyen H.D.T."/>
            <person name="van Gent-Pelzer M.P.E."/>
            <person name="Joly D.L."/>
            <person name="van de Geest H.C."/>
            <person name="Bonants P.J.M."/>
            <person name="Smith D.S."/>
            <person name="Levesque C.A."/>
            <person name="van der Lee T.A.J."/>
        </authorList>
    </citation>
    <scope>NUCLEOTIDE SEQUENCE [LARGE SCALE GENOMIC DNA]</scope>
    <source>
        <strain evidence="3 4">MB42</strain>
    </source>
</reference>
<gene>
    <name evidence="3" type="ORF">SeMB42_g01718</name>
</gene>
<feature type="region of interest" description="Disordered" evidence="1">
    <location>
        <begin position="1"/>
        <end position="21"/>
    </location>
</feature>
<feature type="domain" description="Reverse transcriptase/retrotransposon-derived protein RNase H-like" evidence="2">
    <location>
        <begin position="60"/>
        <end position="134"/>
    </location>
</feature>
<evidence type="ECO:0000256" key="1">
    <source>
        <dbReference type="SAM" id="MobiDB-lite"/>
    </source>
</evidence>
<evidence type="ECO:0000313" key="3">
    <source>
        <dbReference type="EMBL" id="TPX51995.1"/>
    </source>
</evidence>
<dbReference type="SUPFAM" id="SSF56672">
    <property type="entry name" value="DNA/RNA polymerases"/>
    <property type="match status" value="1"/>
</dbReference>
<keyword evidence="4" id="KW-1185">Reference proteome</keyword>
<comment type="caution">
    <text evidence="3">The sequence shown here is derived from an EMBL/GenBank/DDBJ whole genome shotgun (WGS) entry which is preliminary data.</text>
</comment>
<dbReference type="Pfam" id="PF17919">
    <property type="entry name" value="RT_RNaseH_2"/>
    <property type="match status" value="1"/>
</dbReference>
<sequence length="140" mass="15594">MKTLLDDAGNDGEDGDSVAGEIDEISSARIDLGRGKWGVPRGAKAIVRPHDEECKMEVGDMDEKSFSDLNEQLMRDVFLVFPESIHERTFYLSFDSSDLGTGAGLQQQDENGNLRPLEFYSKKWSAAEYSYSSHGMHVGR</sequence>
<name>A0A507DL64_9FUNG</name>
<dbReference type="Proteomes" id="UP000317494">
    <property type="component" value="Unassembled WGS sequence"/>
</dbReference>
<accession>A0A507DL64</accession>
<dbReference type="EMBL" id="QEAN01000046">
    <property type="protein sequence ID" value="TPX51995.1"/>
    <property type="molecule type" value="Genomic_DNA"/>
</dbReference>
<evidence type="ECO:0000313" key="4">
    <source>
        <dbReference type="Proteomes" id="UP000317494"/>
    </source>
</evidence>